<evidence type="ECO:0000256" key="1">
    <source>
        <dbReference type="SAM" id="Coils"/>
    </source>
</evidence>
<protein>
    <submittedName>
        <fullName evidence="3">Uncharacterized protein</fullName>
    </submittedName>
</protein>
<dbReference type="Proteomes" id="UP001159428">
    <property type="component" value="Unassembled WGS sequence"/>
</dbReference>
<keyword evidence="4" id="KW-1185">Reference proteome</keyword>
<feature type="chain" id="PRO_5043762471" evidence="2">
    <location>
        <begin position="24"/>
        <end position="213"/>
    </location>
</feature>
<evidence type="ECO:0000313" key="3">
    <source>
        <dbReference type="EMBL" id="CAH3044115.1"/>
    </source>
</evidence>
<evidence type="ECO:0000313" key="4">
    <source>
        <dbReference type="Proteomes" id="UP001159428"/>
    </source>
</evidence>
<feature type="coiled-coil region" evidence="1">
    <location>
        <begin position="51"/>
        <end position="85"/>
    </location>
</feature>
<name>A0AAU9W294_9CNID</name>
<gene>
    <name evidence="3" type="ORF">PMEA_00030939</name>
</gene>
<evidence type="ECO:0000256" key="2">
    <source>
        <dbReference type="SAM" id="SignalP"/>
    </source>
</evidence>
<proteinExistence type="predicted"/>
<keyword evidence="1" id="KW-0175">Coiled coil</keyword>
<reference evidence="3 4" key="1">
    <citation type="submission" date="2022-05" db="EMBL/GenBank/DDBJ databases">
        <authorList>
            <consortium name="Genoscope - CEA"/>
            <person name="William W."/>
        </authorList>
    </citation>
    <scope>NUCLEOTIDE SEQUENCE [LARGE SCALE GENOMIC DNA]</scope>
</reference>
<dbReference type="Gene3D" id="1.10.287.1490">
    <property type="match status" value="1"/>
</dbReference>
<dbReference type="AlphaFoldDB" id="A0AAU9W294"/>
<organism evidence="3 4">
    <name type="scientific">Pocillopora meandrina</name>
    <dbReference type="NCBI Taxonomy" id="46732"/>
    <lineage>
        <taxon>Eukaryota</taxon>
        <taxon>Metazoa</taxon>
        <taxon>Cnidaria</taxon>
        <taxon>Anthozoa</taxon>
        <taxon>Hexacorallia</taxon>
        <taxon>Scleractinia</taxon>
        <taxon>Astrocoeniina</taxon>
        <taxon>Pocilloporidae</taxon>
        <taxon>Pocillopora</taxon>
    </lineage>
</organism>
<dbReference type="EMBL" id="CALNXJ010000007">
    <property type="protein sequence ID" value="CAH3044115.1"/>
    <property type="molecule type" value="Genomic_DNA"/>
</dbReference>
<feature type="signal peptide" evidence="2">
    <location>
        <begin position="1"/>
        <end position="23"/>
    </location>
</feature>
<sequence length="213" mass="24498">MMTNFAALLLFLLPLNIFEHSVGMPRGKLRLKRQAPQSSALAALMSFSVKLSDMERQITSYEKTIQRQKAEIDQLTAKLDSKADRVQFKSLQTLLDSKMVALKDETNTKDLLIERYRNKLSQLDSEVTDISNQYINLRGKTTEVLDRFDELGFHCTTQNTGWAPKANAAIGNLDRQWVRCNPNEFLQSFVLTLASNYEEDMVRYKYRCCSLNI</sequence>
<accession>A0AAU9W294</accession>
<keyword evidence="2" id="KW-0732">Signal</keyword>
<comment type="caution">
    <text evidence="3">The sequence shown here is derived from an EMBL/GenBank/DDBJ whole genome shotgun (WGS) entry which is preliminary data.</text>
</comment>